<dbReference type="PANTHER" id="PTHR30204:SF3">
    <property type="entry name" value="HTH MERR-TYPE DOMAIN-CONTAINING PROTEIN"/>
    <property type="match status" value="1"/>
</dbReference>
<evidence type="ECO:0000256" key="2">
    <source>
        <dbReference type="SAM" id="MobiDB-lite"/>
    </source>
</evidence>
<feature type="compositionally biased region" description="Polar residues" evidence="2">
    <location>
        <begin position="1"/>
        <end position="15"/>
    </location>
</feature>
<dbReference type="EMBL" id="PQNQ01000012">
    <property type="protein sequence ID" value="RRQ03990.1"/>
    <property type="molecule type" value="Genomic_DNA"/>
</dbReference>
<keyword evidence="1" id="KW-0238">DNA-binding</keyword>
<dbReference type="SMART" id="SM00422">
    <property type="entry name" value="HTH_MERR"/>
    <property type="match status" value="1"/>
</dbReference>
<dbReference type="InterPro" id="IPR000551">
    <property type="entry name" value="MerR-type_HTH_dom"/>
</dbReference>
<feature type="region of interest" description="Disordered" evidence="2">
    <location>
        <begin position="1"/>
        <end position="20"/>
    </location>
</feature>
<dbReference type="Pfam" id="PF13411">
    <property type="entry name" value="MerR_1"/>
    <property type="match status" value="1"/>
</dbReference>
<dbReference type="InterPro" id="IPR009061">
    <property type="entry name" value="DNA-bd_dom_put_sf"/>
</dbReference>
<reference evidence="4 5" key="1">
    <citation type="submission" date="2018-01" db="EMBL/GenBank/DDBJ databases">
        <title>Twenty Corynebacterium bovis Genomes.</title>
        <authorList>
            <person name="Gulvik C.A."/>
        </authorList>
    </citation>
    <scope>NUCLEOTIDE SEQUENCE [LARGE SCALE GENOMIC DNA]</scope>
    <source>
        <strain evidence="4 5">16-2004</strain>
    </source>
</reference>
<dbReference type="InterPro" id="IPR047057">
    <property type="entry name" value="MerR_fam"/>
</dbReference>
<feature type="domain" description="HTH merR-type" evidence="3">
    <location>
        <begin position="45"/>
        <end position="111"/>
    </location>
</feature>
<comment type="caution">
    <text evidence="4">The sequence shown here is derived from an EMBL/GenBank/DDBJ whole genome shotgun (WGS) entry which is preliminary data.</text>
</comment>
<gene>
    <name evidence="4" type="ORF">CXF42_05440</name>
</gene>
<evidence type="ECO:0000256" key="1">
    <source>
        <dbReference type="ARBA" id="ARBA00023125"/>
    </source>
</evidence>
<proteinExistence type="predicted"/>
<dbReference type="SUPFAM" id="SSF46955">
    <property type="entry name" value="Putative DNA-binding domain"/>
    <property type="match status" value="1"/>
</dbReference>
<dbReference type="RefSeq" id="WP_125175111.1">
    <property type="nucleotide sequence ID" value="NZ_PQNM01000001.1"/>
</dbReference>
<sequence>MSTATTSVQEASHNHTAGIGTQGSLFDLPVTGDETREVGYNAPTVAQIAGITYRQLDYWTRTGLVTASITLAAGSGSRRLYSFRDVLIIKIIASLLEVGLSLKAVRTALDTLTDLGVDDLAATTLFSDGTTIYHCHSSDEIVDLLAGGQGVFGVAVPGLVKDLTATITTLPTHNTTTNSAANTPGRGELYVAPATHSA</sequence>
<name>A0A426Q503_9CORY</name>
<evidence type="ECO:0000313" key="4">
    <source>
        <dbReference type="EMBL" id="RRQ03990.1"/>
    </source>
</evidence>
<dbReference type="Proteomes" id="UP000278422">
    <property type="component" value="Unassembled WGS sequence"/>
</dbReference>
<evidence type="ECO:0000259" key="3">
    <source>
        <dbReference type="PROSITE" id="PS50937"/>
    </source>
</evidence>
<dbReference type="Gene3D" id="1.10.1660.10">
    <property type="match status" value="1"/>
</dbReference>
<dbReference type="GO" id="GO:0003700">
    <property type="term" value="F:DNA-binding transcription factor activity"/>
    <property type="evidence" value="ECO:0007669"/>
    <property type="project" value="InterPro"/>
</dbReference>
<keyword evidence="5" id="KW-1185">Reference proteome</keyword>
<dbReference type="PROSITE" id="PS50937">
    <property type="entry name" value="HTH_MERR_2"/>
    <property type="match status" value="1"/>
</dbReference>
<dbReference type="AlphaFoldDB" id="A0A426Q503"/>
<dbReference type="PANTHER" id="PTHR30204">
    <property type="entry name" value="REDOX-CYCLING DRUG-SENSING TRANSCRIPTIONAL ACTIVATOR SOXR"/>
    <property type="match status" value="1"/>
</dbReference>
<organism evidence="4 5">
    <name type="scientific">Corynebacterium bovis</name>
    <dbReference type="NCBI Taxonomy" id="36808"/>
    <lineage>
        <taxon>Bacteria</taxon>
        <taxon>Bacillati</taxon>
        <taxon>Actinomycetota</taxon>
        <taxon>Actinomycetes</taxon>
        <taxon>Mycobacteriales</taxon>
        <taxon>Corynebacteriaceae</taxon>
        <taxon>Corynebacterium</taxon>
    </lineage>
</organism>
<accession>A0A426Q503</accession>
<protein>
    <submittedName>
        <fullName evidence="4">MerR family transcriptional regulator</fullName>
    </submittedName>
</protein>
<dbReference type="GO" id="GO:0003677">
    <property type="term" value="F:DNA binding"/>
    <property type="evidence" value="ECO:0007669"/>
    <property type="project" value="UniProtKB-KW"/>
</dbReference>
<evidence type="ECO:0000313" key="5">
    <source>
        <dbReference type="Proteomes" id="UP000278422"/>
    </source>
</evidence>